<feature type="region of interest" description="Disordered" evidence="1">
    <location>
        <begin position="108"/>
        <end position="133"/>
    </location>
</feature>
<gene>
    <name evidence="2" type="ORF">OUZ56_001677</name>
</gene>
<organism evidence="2 3">
    <name type="scientific">Daphnia magna</name>
    <dbReference type="NCBI Taxonomy" id="35525"/>
    <lineage>
        <taxon>Eukaryota</taxon>
        <taxon>Metazoa</taxon>
        <taxon>Ecdysozoa</taxon>
        <taxon>Arthropoda</taxon>
        <taxon>Crustacea</taxon>
        <taxon>Branchiopoda</taxon>
        <taxon>Diplostraca</taxon>
        <taxon>Cladocera</taxon>
        <taxon>Anomopoda</taxon>
        <taxon>Daphniidae</taxon>
        <taxon>Daphnia</taxon>
    </lineage>
</organism>
<evidence type="ECO:0000256" key="1">
    <source>
        <dbReference type="SAM" id="MobiDB-lite"/>
    </source>
</evidence>
<keyword evidence="3" id="KW-1185">Reference proteome</keyword>
<sequence length="133" mass="14883">MIETQRSGRISEGSKLAMINSGISRSSASMEIPSPPVSWTARRQKGDNSGEITKRGKTKQTIKMKTEKIEKKKTRLPRSLTFRYKVPIDIGSRLNYTDRQCWQWAASPTWSPRDGLEGSRPSPVHPSGTIPAL</sequence>
<dbReference type="Proteomes" id="UP001234178">
    <property type="component" value="Unassembled WGS sequence"/>
</dbReference>
<feature type="compositionally biased region" description="Basic and acidic residues" evidence="1">
    <location>
        <begin position="44"/>
        <end position="54"/>
    </location>
</feature>
<comment type="caution">
    <text evidence="2">The sequence shown here is derived from an EMBL/GenBank/DDBJ whole genome shotgun (WGS) entry which is preliminary data.</text>
</comment>
<evidence type="ECO:0000313" key="3">
    <source>
        <dbReference type="Proteomes" id="UP001234178"/>
    </source>
</evidence>
<feature type="region of interest" description="Disordered" evidence="1">
    <location>
        <begin position="25"/>
        <end position="62"/>
    </location>
</feature>
<dbReference type="EMBL" id="JAOYFB010000036">
    <property type="protein sequence ID" value="KAK4019664.1"/>
    <property type="molecule type" value="Genomic_DNA"/>
</dbReference>
<proteinExistence type="predicted"/>
<reference evidence="2 3" key="1">
    <citation type="journal article" date="2023" name="Nucleic Acids Res.">
        <title>The hologenome of Daphnia magna reveals possible DNA methylation and microbiome-mediated evolution of the host genome.</title>
        <authorList>
            <person name="Chaturvedi A."/>
            <person name="Li X."/>
            <person name="Dhandapani V."/>
            <person name="Marshall H."/>
            <person name="Kissane S."/>
            <person name="Cuenca-Cambronero M."/>
            <person name="Asole G."/>
            <person name="Calvet F."/>
            <person name="Ruiz-Romero M."/>
            <person name="Marangio P."/>
            <person name="Guigo R."/>
            <person name="Rago D."/>
            <person name="Mirbahai L."/>
            <person name="Eastwood N."/>
            <person name="Colbourne J.K."/>
            <person name="Zhou J."/>
            <person name="Mallon E."/>
            <person name="Orsini L."/>
        </authorList>
    </citation>
    <scope>NUCLEOTIDE SEQUENCE [LARGE SCALE GENOMIC DNA]</scope>
    <source>
        <strain evidence="2">LRV0_1</strain>
    </source>
</reference>
<protein>
    <submittedName>
        <fullName evidence="2">Uncharacterized protein</fullName>
    </submittedName>
</protein>
<name>A0ABR0A3U3_9CRUS</name>
<accession>A0ABR0A3U3</accession>
<evidence type="ECO:0000313" key="2">
    <source>
        <dbReference type="EMBL" id="KAK4019664.1"/>
    </source>
</evidence>